<protein>
    <submittedName>
        <fullName evidence="3">DUF4469 domain-containing protein</fullName>
    </submittedName>
</protein>
<proteinExistence type="predicted"/>
<gene>
    <name evidence="3" type="ORF">H8S77_09795</name>
</gene>
<comment type="caution">
    <text evidence="3">The sequence shown here is derived from an EMBL/GenBank/DDBJ whole genome shotgun (WGS) entry which is preliminary data.</text>
</comment>
<evidence type="ECO:0000259" key="2">
    <source>
        <dbReference type="Pfam" id="PF14848"/>
    </source>
</evidence>
<evidence type="ECO:0000259" key="1">
    <source>
        <dbReference type="Pfam" id="PF14734"/>
    </source>
</evidence>
<feature type="domain" description="DUF4469" evidence="1">
    <location>
        <begin position="134"/>
        <end position="231"/>
    </location>
</feature>
<dbReference type="InterPro" id="IPR049893">
    <property type="entry name" value="Bvu_2165-like_IHF-HU-DNA_bdg"/>
</dbReference>
<reference evidence="3 4" key="1">
    <citation type="submission" date="2020-08" db="EMBL/GenBank/DDBJ databases">
        <title>Genome public.</title>
        <authorList>
            <person name="Liu C."/>
            <person name="Sun Q."/>
        </authorList>
    </citation>
    <scope>NUCLEOTIDE SEQUENCE [LARGE SCALE GENOMIC DNA]</scope>
    <source>
        <strain evidence="3 4">BX2</strain>
    </source>
</reference>
<dbReference type="InterPro" id="IPR027824">
    <property type="entry name" value="DUF4469"/>
</dbReference>
<dbReference type="RefSeq" id="WP_186959269.1">
    <property type="nucleotide sequence ID" value="NZ_JACOOI010000009.1"/>
</dbReference>
<dbReference type="Gene3D" id="2.70.50.70">
    <property type="match status" value="1"/>
</dbReference>
<accession>A0ABR7E0A8</accession>
<feature type="domain" description="Bvu-2165-like IHF-HU-like DNA-binding" evidence="2">
    <location>
        <begin position="6"/>
        <end position="126"/>
    </location>
</feature>
<organism evidence="3 4">
    <name type="scientific">Parabacteroides segnis</name>
    <dbReference type="NCBI Taxonomy" id="2763058"/>
    <lineage>
        <taxon>Bacteria</taxon>
        <taxon>Pseudomonadati</taxon>
        <taxon>Bacteroidota</taxon>
        <taxon>Bacteroidia</taxon>
        <taxon>Bacteroidales</taxon>
        <taxon>Tannerellaceae</taxon>
        <taxon>Parabacteroides</taxon>
    </lineage>
</organism>
<keyword evidence="4" id="KW-1185">Reference proteome</keyword>
<dbReference type="Pfam" id="PF14734">
    <property type="entry name" value="DUF4469"/>
    <property type="match status" value="1"/>
</dbReference>
<dbReference type="Pfam" id="PF14848">
    <property type="entry name" value="HU-DNA_bdg"/>
    <property type="match status" value="1"/>
</dbReference>
<name>A0ABR7E0A8_9BACT</name>
<dbReference type="CDD" id="cd12843">
    <property type="entry name" value="Bvu_2165_C_like"/>
    <property type="match status" value="1"/>
</dbReference>
<evidence type="ECO:0000313" key="4">
    <source>
        <dbReference type="Proteomes" id="UP000644010"/>
    </source>
</evidence>
<evidence type="ECO:0000313" key="3">
    <source>
        <dbReference type="EMBL" id="MBC5643177.1"/>
    </source>
</evidence>
<dbReference type="EMBL" id="JACOOI010000009">
    <property type="protein sequence ID" value="MBC5643177.1"/>
    <property type="molecule type" value="Genomic_DNA"/>
</dbReference>
<sequence length="254" mass="28615">MAKFKWQYFLKDNQLTKDDQNDCIAEVNIRDTMRNEDIAQQIIDEGSEIKHDTLVYVFTQRDRIVFDCLKSGQSVINHYYQLLPRIVGPFASNDAAFDAKIHKLMIDMVLTSFARKELALVAVESLGPKQKTAYISLVTDTLTDLTDGTITPNDDIYIEGNRIKVAGEAEGVGIFFVPEDGKAPIKVTRKLTKNDPSLLLVRVPDLEDGKYTLRIVTQFSMGQQLLKEPRTLEYKNILTVGTPSEGGADRPEIE</sequence>
<dbReference type="Proteomes" id="UP000644010">
    <property type="component" value="Unassembled WGS sequence"/>
</dbReference>